<organism evidence="14 15">
    <name type="scientific">Dyella marensis</name>
    <dbReference type="NCBI Taxonomy" id="500610"/>
    <lineage>
        <taxon>Bacteria</taxon>
        <taxon>Pseudomonadati</taxon>
        <taxon>Pseudomonadota</taxon>
        <taxon>Gammaproteobacteria</taxon>
        <taxon>Lysobacterales</taxon>
        <taxon>Rhodanobacteraceae</taxon>
        <taxon>Dyella</taxon>
    </lineage>
</organism>
<keyword evidence="9" id="KW-0238">DNA-binding</keyword>
<evidence type="ECO:0000256" key="6">
    <source>
        <dbReference type="ARBA" id="ARBA00022636"/>
    </source>
</evidence>
<evidence type="ECO:0000256" key="3">
    <source>
        <dbReference type="ARBA" id="ARBA00020769"/>
    </source>
</evidence>
<evidence type="ECO:0000256" key="9">
    <source>
        <dbReference type="ARBA" id="ARBA00023125"/>
    </source>
</evidence>
<proteinExistence type="predicted"/>
<evidence type="ECO:0000256" key="10">
    <source>
        <dbReference type="ARBA" id="ARBA00023159"/>
    </source>
</evidence>
<dbReference type="GO" id="GO:0005829">
    <property type="term" value="C:cytosol"/>
    <property type="evidence" value="ECO:0007669"/>
    <property type="project" value="TreeGrafter"/>
</dbReference>
<dbReference type="Gene3D" id="2.60.120.10">
    <property type="entry name" value="Jelly Rolls"/>
    <property type="match status" value="1"/>
</dbReference>
<dbReference type="RefSeq" id="WP_051548421.1">
    <property type="nucleotide sequence ID" value="NZ_FONH01000001.1"/>
</dbReference>
<reference evidence="15" key="1">
    <citation type="submission" date="2016-10" db="EMBL/GenBank/DDBJ databases">
        <authorList>
            <person name="Varghese N."/>
            <person name="Submissions S."/>
        </authorList>
    </citation>
    <scope>NUCLEOTIDE SEQUENCE [LARGE SCALE GENOMIC DNA]</scope>
    <source>
        <strain evidence="15">UNC178MFTsu3.1</strain>
    </source>
</reference>
<dbReference type="Proteomes" id="UP000199477">
    <property type="component" value="Unassembled WGS sequence"/>
</dbReference>
<dbReference type="InterPro" id="IPR012318">
    <property type="entry name" value="HTH_CRP"/>
</dbReference>
<evidence type="ECO:0000256" key="1">
    <source>
        <dbReference type="ARBA" id="ARBA00004496"/>
    </source>
</evidence>
<keyword evidence="6" id="KW-0973">c-di-GMP</keyword>
<dbReference type="InterPro" id="IPR018490">
    <property type="entry name" value="cNMP-bd_dom_sf"/>
</dbReference>
<comment type="subunit">
    <text evidence="2">Homodimer.</text>
</comment>
<dbReference type="SUPFAM" id="SSF51206">
    <property type="entry name" value="cAMP-binding domain-like"/>
    <property type="match status" value="1"/>
</dbReference>
<evidence type="ECO:0000256" key="12">
    <source>
        <dbReference type="ARBA" id="ARBA00031697"/>
    </source>
</evidence>
<keyword evidence="5" id="KW-0021">Allosteric enzyme</keyword>
<dbReference type="EMBL" id="FONH01000001">
    <property type="protein sequence ID" value="SFE01127.1"/>
    <property type="molecule type" value="Genomic_DNA"/>
</dbReference>
<dbReference type="PROSITE" id="PS51063">
    <property type="entry name" value="HTH_CRP_2"/>
    <property type="match status" value="1"/>
</dbReference>
<evidence type="ECO:0000256" key="5">
    <source>
        <dbReference type="ARBA" id="ARBA00022533"/>
    </source>
</evidence>
<dbReference type="InterPro" id="IPR036388">
    <property type="entry name" value="WH-like_DNA-bd_sf"/>
</dbReference>
<evidence type="ECO:0000313" key="15">
    <source>
        <dbReference type="Proteomes" id="UP000199477"/>
    </source>
</evidence>
<dbReference type="STRING" id="500610.SAMN02799615_00086"/>
<dbReference type="InterPro" id="IPR014710">
    <property type="entry name" value="RmlC-like_jellyroll"/>
</dbReference>
<name>A0A1I1X197_9GAMM</name>
<dbReference type="GO" id="GO:0003677">
    <property type="term" value="F:DNA binding"/>
    <property type="evidence" value="ECO:0007669"/>
    <property type="project" value="UniProtKB-KW"/>
</dbReference>
<evidence type="ECO:0000256" key="8">
    <source>
        <dbReference type="ARBA" id="ARBA00023026"/>
    </source>
</evidence>
<dbReference type="Pfam" id="PF13545">
    <property type="entry name" value="HTH_Crp_2"/>
    <property type="match status" value="1"/>
</dbReference>
<dbReference type="SMART" id="SM00100">
    <property type="entry name" value="cNMP"/>
    <property type="match status" value="1"/>
</dbReference>
<dbReference type="PANTHER" id="PTHR24567">
    <property type="entry name" value="CRP FAMILY TRANSCRIPTIONAL REGULATORY PROTEIN"/>
    <property type="match status" value="1"/>
</dbReference>
<dbReference type="GO" id="GO:0003824">
    <property type="term" value="F:catalytic activity"/>
    <property type="evidence" value="ECO:0007669"/>
    <property type="project" value="UniProtKB-KW"/>
</dbReference>
<accession>A0A1I1X197</accession>
<dbReference type="GO" id="GO:0003700">
    <property type="term" value="F:DNA-binding transcription factor activity"/>
    <property type="evidence" value="ECO:0007669"/>
    <property type="project" value="TreeGrafter"/>
</dbReference>
<evidence type="ECO:0000256" key="7">
    <source>
        <dbReference type="ARBA" id="ARBA00023015"/>
    </source>
</evidence>
<keyword evidence="4" id="KW-0678">Repressor</keyword>
<dbReference type="Gene3D" id="1.10.10.10">
    <property type="entry name" value="Winged helix-like DNA-binding domain superfamily/Winged helix DNA-binding domain"/>
    <property type="match status" value="1"/>
</dbReference>
<keyword evidence="8" id="KW-0843">Virulence</keyword>
<dbReference type="SMART" id="SM00419">
    <property type="entry name" value="HTH_CRP"/>
    <property type="match status" value="1"/>
</dbReference>
<evidence type="ECO:0000259" key="13">
    <source>
        <dbReference type="PROSITE" id="PS51063"/>
    </source>
</evidence>
<dbReference type="InterPro" id="IPR036390">
    <property type="entry name" value="WH_DNA-bd_sf"/>
</dbReference>
<evidence type="ECO:0000256" key="11">
    <source>
        <dbReference type="ARBA" id="ARBA00023163"/>
    </source>
</evidence>
<evidence type="ECO:0000313" key="14">
    <source>
        <dbReference type="EMBL" id="SFE01127.1"/>
    </source>
</evidence>
<dbReference type="InterPro" id="IPR050397">
    <property type="entry name" value="Env_Response_Regulators"/>
</dbReference>
<comment type="subcellular location">
    <subcellularLocation>
        <location evidence="1">Cytoplasm</location>
    </subcellularLocation>
</comment>
<dbReference type="Pfam" id="PF00027">
    <property type="entry name" value="cNMP_binding"/>
    <property type="match status" value="1"/>
</dbReference>
<dbReference type="PANTHER" id="PTHR24567:SF75">
    <property type="entry name" value="FUMARATE AND NITRATE REDUCTION REGULATORY PROTEIN"/>
    <property type="match status" value="1"/>
</dbReference>
<dbReference type="AlphaFoldDB" id="A0A1I1X197"/>
<protein>
    <recommendedName>
        <fullName evidence="3">CRP-like protein Clp</fullName>
    </recommendedName>
    <alternativeName>
        <fullName evidence="12">Catabolite activation-like protein</fullName>
    </alternativeName>
</protein>
<keyword evidence="7" id="KW-0805">Transcription regulation</keyword>
<dbReference type="SUPFAM" id="SSF46785">
    <property type="entry name" value="Winged helix' DNA-binding domain"/>
    <property type="match status" value="1"/>
</dbReference>
<feature type="domain" description="HTH crp-type" evidence="13">
    <location>
        <begin position="149"/>
        <end position="222"/>
    </location>
</feature>
<evidence type="ECO:0000256" key="2">
    <source>
        <dbReference type="ARBA" id="ARBA00011738"/>
    </source>
</evidence>
<keyword evidence="15" id="KW-1185">Reference proteome</keyword>
<evidence type="ECO:0000256" key="4">
    <source>
        <dbReference type="ARBA" id="ARBA00022491"/>
    </source>
</evidence>
<keyword evidence="11" id="KW-0804">Transcription</keyword>
<gene>
    <name evidence="14" type="ORF">SAMN02799615_00086</name>
</gene>
<dbReference type="InterPro" id="IPR000595">
    <property type="entry name" value="cNMP-bd_dom"/>
</dbReference>
<dbReference type="PRINTS" id="PR00034">
    <property type="entry name" value="HTHCRP"/>
</dbReference>
<sequence>MNMQAEATDTRTAHAAAFADLDFDLLRRYVQVIRHKLTADQYLYHAGQPFQALYFVHSGCLKTVELADDGRDQVTGFRMRGDLLGIESIGLRQHACSAVALEQGEVWELPYPAMLTACRELPELQAKLTAALAEQIRQDHAWMLNVGTLNAEQRVASFLVDVAARYARLGYSARHFILRMRRTDMANFLALKHETVSRAMTRLDDLRLIAVERREVRVLDDAGLRRMAAGCAS</sequence>
<dbReference type="CDD" id="cd00038">
    <property type="entry name" value="CAP_ED"/>
    <property type="match status" value="1"/>
</dbReference>
<keyword evidence="10" id="KW-0010">Activator</keyword>